<sequence>MTYDEFILTIENDDTPASSLPLYVQALWWDAKGNWGKAHSLIDALDDKNSCRVHAYLHRKEGDIWNADYWYRRANAQRPAISLDEEWKNLAMKLLLE</sequence>
<accession>A0A1I5SD68</accession>
<dbReference type="EMBL" id="FOXQ01000001">
    <property type="protein sequence ID" value="SFP68694.1"/>
    <property type="molecule type" value="Genomic_DNA"/>
</dbReference>
<dbReference type="AlphaFoldDB" id="A0A1I5SD68"/>
<keyword evidence="2" id="KW-1185">Reference proteome</keyword>
<evidence type="ECO:0000313" key="2">
    <source>
        <dbReference type="Proteomes" id="UP000199031"/>
    </source>
</evidence>
<proteinExistence type="predicted"/>
<protein>
    <submittedName>
        <fullName evidence="1">Uncharacterized protein</fullName>
    </submittedName>
</protein>
<evidence type="ECO:0000313" key="1">
    <source>
        <dbReference type="EMBL" id="SFP68694.1"/>
    </source>
</evidence>
<dbReference type="OrthoDB" id="370799at2"/>
<reference evidence="1 2" key="1">
    <citation type="submission" date="2016-10" db="EMBL/GenBank/DDBJ databases">
        <authorList>
            <person name="de Groot N.N."/>
        </authorList>
    </citation>
    <scope>NUCLEOTIDE SEQUENCE [LARGE SCALE GENOMIC DNA]</scope>
    <source>
        <strain evidence="1 2">DSM 28286</strain>
    </source>
</reference>
<dbReference type="STRING" id="1465490.SAMN05444277_101710"/>
<dbReference type="RefSeq" id="WP_090654517.1">
    <property type="nucleotide sequence ID" value="NZ_FOXQ01000001.1"/>
</dbReference>
<dbReference type="Proteomes" id="UP000199031">
    <property type="component" value="Unassembled WGS sequence"/>
</dbReference>
<organism evidence="1 2">
    <name type="scientific">Parafilimonas terrae</name>
    <dbReference type="NCBI Taxonomy" id="1465490"/>
    <lineage>
        <taxon>Bacteria</taxon>
        <taxon>Pseudomonadati</taxon>
        <taxon>Bacteroidota</taxon>
        <taxon>Chitinophagia</taxon>
        <taxon>Chitinophagales</taxon>
        <taxon>Chitinophagaceae</taxon>
        <taxon>Parafilimonas</taxon>
    </lineage>
</organism>
<gene>
    <name evidence="1" type="ORF">SAMN05444277_101710</name>
</gene>
<name>A0A1I5SD68_9BACT</name>